<feature type="domain" description="Putative restriction endonuclease" evidence="1">
    <location>
        <begin position="12"/>
        <end position="179"/>
    </location>
</feature>
<dbReference type="OrthoDB" id="196625at2"/>
<name>A0A6N7IND3_9FIRM</name>
<dbReference type="CDD" id="cd06260">
    <property type="entry name" value="DUF820-like"/>
    <property type="match status" value="1"/>
</dbReference>
<accession>A0A6N7IND3</accession>
<protein>
    <submittedName>
        <fullName evidence="2">Uma2 family endonuclease</fullName>
    </submittedName>
</protein>
<proteinExistence type="predicted"/>
<dbReference type="PANTHER" id="PTHR35400">
    <property type="entry name" value="SLR1083 PROTEIN"/>
    <property type="match status" value="1"/>
</dbReference>
<keyword evidence="2" id="KW-0540">Nuclease</keyword>
<dbReference type="EMBL" id="WHYR01000008">
    <property type="protein sequence ID" value="MQL51480.1"/>
    <property type="molecule type" value="Genomic_DNA"/>
</dbReference>
<evidence type="ECO:0000313" key="2">
    <source>
        <dbReference type="EMBL" id="MQL51480.1"/>
    </source>
</evidence>
<dbReference type="SUPFAM" id="SSF52980">
    <property type="entry name" value="Restriction endonuclease-like"/>
    <property type="match status" value="1"/>
</dbReference>
<comment type="caution">
    <text evidence="2">The sequence shown here is derived from an EMBL/GenBank/DDBJ whole genome shotgun (WGS) entry which is preliminary data.</text>
</comment>
<dbReference type="RefSeq" id="WP_152945410.1">
    <property type="nucleotide sequence ID" value="NZ_WHYR01000008.1"/>
</dbReference>
<dbReference type="PANTHER" id="PTHR35400:SF1">
    <property type="entry name" value="SLR1083 PROTEIN"/>
    <property type="match status" value="1"/>
</dbReference>
<dbReference type="Pfam" id="PF05685">
    <property type="entry name" value="Uma2"/>
    <property type="match status" value="1"/>
</dbReference>
<evidence type="ECO:0000313" key="3">
    <source>
        <dbReference type="Proteomes" id="UP000441717"/>
    </source>
</evidence>
<reference evidence="2 3" key="1">
    <citation type="submission" date="2019-10" db="EMBL/GenBank/DDBJ databases">
        <title>Comparative genomics of sulfur disproportionating microorganisms.</title>
        <authorList>
            <person name="Ward L.M."/>
            <person name="Bertran E."/>
            <person name="Johnston D."/>
        </authorList>
    </citation>
    <scope>NUCLEOTIDE SEQUENCE [LARGE SCALE GENOMIC DNA]</scope>
    <source>
        <strain evidence="2 3">DSM 14055</strain>
    </source>
</reference>
<evidence type="ECO:0000259" key="1">
    <source>
        <dbReference type="Pfam" id="PF05685"/>
    </source>
</evidence>
<sequence length="189" mass="21168">MSVPLVRRRFTVEDYHRMGEAGIFSENDRVELIEGEIVEMTPIGSRHAGYVDRLVRIFFRALGDRVQVRVQNPVRLGKHSEPQPDVALLKPRIDFYAASHPEPRDVLLVVEVVEGSASYDREVKVPLYARTGIEEVWLVDLAKGCVEVYRNPGGGGYAEMRQLWRGDCLAPAAFPDAVVAVKDLLGPDL</sequence>
<dbReference type="Gene3D" id="3.90.1570.10">
    <property type="entry name" value="tt1808, chain A"/>
    <property type="match status" value="1"/>
</dbReference>
<gene>
    <name evidence="2" type="ORF">GFC01_04215</name>
</gene>
<dbReference type="AlphaFoldDB" id="A0A6N7IND3"/>
<organism evidence="2 3">
    <name type="scientific">Desulfofundulus thermobenzoicus</name>
    <dbReference type="NCBI Taxonomy" id="29376"/>
    <lineage>
        <taxon>Bacteria</taxon>
        <taxon>Bacillati</taxon>
        <taxon>Bacillota</taxon>
        <taxon>Clostridia</taxon>
        <taxon>Eubacteriales</taxon>
        <taxon>Peptococcaceae</taxon>
        <taxon>Desulfofundulus</taxon>
    </lineage>
</organism>
<dbReference type="InterPro" id="IPR011335">
    <property type="entry name" value="Restrct_endonuc-II-like"/>
</dbReference>
<keyword evidence="3" id="KW-1185">Reference proteome</keyword>
<dbReference type="GO" id="GO:0004519">
    <property type="term" value="F:endonuclease activity"/>
    <property type="evidence" value="ECO:0007669"/>
    <property type="project" value="UniProtKB-KW"/>
</dbReference>
<keyword evidence="2" id="KW-0378">Hydrolase</keyword>
<dbReference type="Proteomes" id="UP000441717">
    <property type="component" value="Unassembled WGS sequence"/>
</dbReference>
<keyword evidence="2" id="KW-0255">Endonuclease</keyword>
<dbReference type="InterPro" id="IPR012296">
    <property type="entry name" value="Nuclease_put_TT1808"/>
</dbReference>
<dbReference type="InterPro" id="IPR008538">
    <property type="entry name" value="Uma2"/>
</dbReference>